<dbReference type="RefSeq" id="WP_137250223.1">
    <property type="nucleotide sequence ID" value="NZ_SZQA01000033.1"/>
</dbReference>
<gene>
    <name evidence="1" type="ORF">FDA94_28840</name>
</gene>
<accession>A0A4U3M8Q5</accession>
<protein>
    <submittedName>
        <fullName evidence="1">Uncharacterized protein</fullName>
    </submittedName>
</protein>
<evidence type="ECO:0000313" key="2">
    <source>
        <dbReference type="Proteomes" id="UP000308705"/>
    </source>
</evidence>
<name>A0A4U3M8Q5_9ACTN</name>
<evidence type="ECO:0000313" key="1">
    <source>
        <dbReference type="EMBL" id="TKK84639.1"/>
    </source>
</evidence>
<reference evidence="1 2" key="1">
    <citation type="submission" date="2019-04" db="EMBL/GenBank/DDBJ databases">
        <title>Herbidospora sp. NEAU-GS14.nov., a novel actinomycete isolated from soil.</title>
        <authorList>
            <person name="Han L."/>
        </authorList>
    </citation>
    <scope>NUCLEOTIDE SEQUENCE [LARGE SCALE GENOMIC DNA]</scope>
    <source>
        <strain evidence="1 2">NEAU-GS14</strain>
    </source>
</reference>
<organism evidence="1 2">
    <name type="scientific">Herbidospora galbida</name>
    <dbReference type="NCBI Taxonomy" id="2575442"/>
    <lineage>
        <taxon>Bacteria</taxon>
        <taxon>Bacillati</taxon>
        <taxon>Actinomycetota</taxon>
        <taxon>Actinomycetes</taxon>
        <taxon>Streptosporangiales</taxon>
        <taxon>Streptosporangiaceae</taxon>
        <taxon>Herbidospora</taxon>
    </lineage>
</organism>
<proteinExistence type="predicted"/>
<sequence length="255" mass="28848">MTDPKDNPTHDKDVVVPVVMSSRDFELLTMQSTLWATSYEDTWADQIEDGRFEVVMAEGEEPQAHWETAFWVENNWANVLLAKSWLAANGYGYEVLGDLRDIDEGHAPFVILSDFVPEIWREDLAKVKSDPVQQFKVTYVLIDGREKAHGVRRQTIEAKESKVPSTFWDQSDETPNSARLVAWQPVTDGAFPSDQDVFQIAFSFKQGGQFACGHPKVSHLWMLGDNPDDALGAFWQKVRTDPAHVEIHEVSRVGA</sequence>
<dbReference type="EMBL" id="SZQA01000033">
    <property type="protein sequence ID" value="TKK84639.1"/>
    <property type="molecule type" value="Genomic_DNA"/>
</dbReference>
<comment type="caution">
    <text evidence="1">The sequence shown here is derived from an EMBL/GenBank/DDBJ whole genome shotgun (WGS) entry which is preliminary data.</text>
</comment>
<dbReference type="AlphaFoldDB" id="A0A4U3M8Q5"/>
<dbReference type="Proteomes" id="UP000308705">
    <property type="component" value="Unassembled WGS sequence"/>
</dbReference>
<keyword evidence="2" id="KW-1185">Reference proteome</keyword>